<dbReference type="InterPro" id="IPR000782">
    <property type="entry name" value="FAS1_domain"/>
</dbReference>
<comment type="subcellular location">
    <subcellularLocation>
        <location evidence="1">Cell membrane</location>
        <topology evidence="1">Lipid-anchor</topology>
        <topology evidence="1">GPI-anchor</topology>
    </subcellularLocation>
</comment>
<dbReference type="SUPFAM" id="SSF82153">
    <property type="entry name" value="FAS1 domain"/>
    <property type="match status" value="2"/>
</dbReference>
<evidence type="ECO:0000256" key="5">
    <source>
        <dbReference type="ARBA" id="ARBA00022729"/>
    </source>
</evidence>
<dbReference type="FunFam" id="2.30.180.10:FF:000022">
    <property type="entry name" value="fasciclin-like arabinogalactan protein 4"/>
    <property type="match status" value="1"/>
</dbReference>
<evidence type="ECO:0000256" key="8">
    <source>
        <dbReference type="PROSITE-ProRule" id="PRU00047"/>
    </source>
</evidence>
<feature type="region of interest" description="Disordered" evidence="9">
    <location>
        <begin position="1120"/>
        <end position="1148"/>
    </location>
</feature>
<evidence type="ECO:0000256" key="1">
    <source>
        <dbReference type="ARBA" id="ARBA00004609"/>
    </source>
</evidence>
<dbReference type="SMART" id="SM00554">
    <property type="entry name" value="FAS1"/>
    <property type="match status" value="1"/>
</dbReference>
<keyword evidence="3" id="KW-1003">Cell membrane</keyword>
<dbReference type="Pfam" id="PF02469">
    <property type="entry name" value="Fasciclin"/>
    <property type="match status" value="1"/>
</dbReference>
<dbReference type="EMBL" id="BKCJ010008579">
    <property type="protein sequence ID" value="GEU82922.1"/>
    <property type="molecule type" value="Genomic_DNA"/>
</dbReference>
<dbReference type="PROSITE" id="PS50213">
    <property type="entry name" value="FAS1"/>
    <property type="match status" value="2"/>
</dbReference>
<dbReference type="GO" id="GO:0009738">
    <property type="term" value="P:abscisic acid-activated signaling pathway"/>
    <property type="evidence" value="ECO:0007669"/>
    <property type="project" value="TreeGrafter"/>
</dbReference>
<keyword evidence="8" id="KW-0479">Metal-binding</keyword>
<dbReference type="FunFam" id="2.30.180.10:FF:000013">
    <property type="entry name" value="Fasciclin-like arabinogalactan protein 4"/>
    <property type="match status" value="1"/>
</dbReference>
<feature type="domain" description="FAS1" evidence="11">
    <location>
        <begin position="647"/>
        <end position="792"/>
    </location>
</feature>
<dbReference type="Gene3D" id="2.30.180.10">
    <property type="entry name" value="FAS1 domain"/>
    <property type="match status" value="2"/>
</dbReference>
<feature type="region of interest" description="Disordered" evidence="9">
    <location>
        <begin position="937"/>
        <end position="966"/>
    </location>
</feature>
<keyword evidence="4" id="KW-0325">Glycoprotein</keyword>
<evidence type="ECO:0000259" key="10">
    <source>
        <dbReference type="PROSITE" id="PS50158"/>
    </source>
</evidence>
<feature type="domain" description="CCHC-type" evidence="10">
    <location>
        <begin position="925"/>
        <end position="941"/>
    </location>
</feature>
<dbReference type="GO" id="GO:0008270">
    <property type="term" value="F:zinc ion binding"/>
    <property type="evidence" value="ECO:0007669"/>
    <property type="project" value="UniProtKB-KW"/>
</dbReference>
<evidence type="ECO:0000313" key="12">
    <source>
        <dbReference type="EMBL" id="GEU82922.1"/>
    </source>
</evidence>
<dbReference type="Gene3D" id="4.10.60.10">
    <property type="entry name" value="Zinc finger, CCHC-type"/>
    <property type="match status" value="1"/>
</dbReference>
<dbReference type="PANTHER" id="PTHR32382:SF0">
    <property type="entry name" value="FASCICLIN-LIKE ARABINOGALACTAN PROTEIN 4"/>
    <property type="match status" value="1"/>
</dbReference>
<dbReference type="InterPro" id="IPR001878">
    <property type="entry name" value="Znf_CCHC"/>
</dbReference>
<feature type="domain" description="FAS1" evidence="11">
    <location>
        <begin position="477"/>
        <end position="630"/>
    </location>
</feature>
<organism evidence="12">
    <name type="scientific">Tanacetum cinerariifolium</name>
    <name type="common">Dalmatian daisy</name>
    <name type="synonym">Chrysanthemum cinerariifolium</name>
    <dbReference type="NCBI Taxonomy" id="118510"/>
    <lineage>
        <taxon>Eukaryota</taxon>
        <taxon>Viridiplantae</taxon>
        <taxon>Streptophyta</taxon>
        <taxon>Embryophyta</taxon>
        <taxon>Tracheophyta</taxon>
        <taxon>Spermatophyta</taxon>
        <taxon>Magnoliopsida</taxon>
        <taxon>eudicotyledons</taxon>
        <taxon>Gunneridae</taxon>
        <taxon>Pentapetalae</taxon>
        <taxon>asterids</taxon>
        <taxon>campanulids</taxon>
        <taxon>Asterales</taxon>
        <taxon>Asteraceae</taxon>
        <taxon>Asteroideae</taxon>
        <taxon>Anthemideae</taxon>
        <taxon>Anthemidinae</taxon>
        <taxon>Tanacetum</taxon>
    </lineage>
</organism>
<proteinExistence type="inferred from homology"/>
<dbReference type="GO" id="GO:0003676">
    <property type="term" value="F:nucleic acid binding"/>
    <property type="evidence" value="ECO:0007669"/>
    <property type="project" value="InterPro"/>
</dbReference>
<evidence type="ECO:0000259" key="11">
    <source>
        <dbReference type="PROSITE" id="PS50213"/>
    </source>
</evidence>
<keyword evidence="8" id="KW-0862">Zinc</keyword>
<feature type="region of interest" description="Disordered" evidence="9">
    <location>
        <begin position="809"/>
        <end position="852"/>
    </location>
</feature>
<evidence type="ECO:0000256" key="4">
    <source>
        <dbReference type="ARBA" id="ARBA00022622"/>
    </source>
</evidence>
<feature type="compositionally biased region" description="Basic and acidic residues" evidence="9">
    <location>
        <begin position="837"/>
        <end position="852"/>
    </location>
</feature>
<name>A0A6L2NCW1_TANCI</name>
<keyword evidence="4" id="KW-0336">GPI-anchor</keyword>
<gene>
    <name evidence="12" type="ORF">Tci_054900</name>
</gene>
<dbReference type="PROSITE" id="PS50158">
    <property type="entry name" value="ZF_CCHC"/>
    <property type="match status" value="1"/>
</dbReference>
<keyword evidence="5" id="KW-0732">Signal</keyword>
<comment type="similarity">
    <text evidence="2">Belongs to the fasciclin-like AGP family.</text>
</comment>
<dbReference type="InterPro" id="IPR033254">
    <property type="entry name" value="Plant_FLA"/>
</dbReference>
<sequence>MNQLHELKESEAREFVQKVKVRWAIEGDENSKFFHGVNNRKRVSLVVRGVMVDGDWVDDPDCIKEEFRSHFAKSFQPPNGYCNRLDFEFPKTLSSEQASDLEIHISKEEIRKAVWACRENKSPGPDGFTFEFFHLEIPISKEEIRKAVWACGENKSLGPDGFAFEFFPFVAGRQILDGPFIINDLLSWCRQILDGPFIINDLLSWYKYNKKQSMVFKVDFAKAYDPVRWDYLDDVLRSFGFGSKWCSWIKDDAVFVGEWSQENLDKILNVLCCFHLASGLRINVKKSHLLGVGVSHGTVQIAATKKIVWVKWAKVLAAKKFGGLGVSSFYALNRALLSKWVWRFISCDNSLWFRFVKAMHGNGLSTRFWSDIWLGDTQLRAKFPRIYVLDLYKDCTVADKMAHSLEFNLRRPVKGGGVFAGGGMWTGITFRHIWIGCRGLKTLGCSPKLRVCWKVFSSPPGGLYGTLETNPTTITNAVNITRLLSPYPDLSDFSSLLSTTTVAADITQRTSLTLLAVPNSVLRASPLTHRLTSSSTIADVIRYHVLLQYLSIHDLHHLPTNGKLVTTLFQTTGRAVNNFGYVNVTYDEKTNETIIRSPATYSQQPNNATVMSLITVLPYNVSIYSVDSLIVPYGFDLLASETRPPLGLNISKALIDGHNFNVAASMLAASGVVSEFEGDEGGAGITLFVPTDDAFADIPMSANFQSLPADKKADVLRFHVLHSYYPLGSLQSIVNPLQPTLATEDKGAGSFTLNISRINGSVAINTGIVQASVTQTVFDQNPVAIFGISKVLLPKEIFGKNAVVGDEPKMKGAESPTALSGSGDFAMGVNGPALSPEEMRSDGTTKDFKIDKGKGEMRSLALKAKKKYSDEESSTSRSEDEEYAMAVRDFKKFFKRRGRFVRQQQNDKKTFQRSHDDKNRKGDMKCFRCGEPNHLVGECPKPPRDKNQRAFFGGSGSDSGEEDDEKAKYETRLMAQASSESIFYLCYLFRNPFSSTTMGDENPIRTLGDYCKPSHEGYMNTIELLVGSTWDFAKPVKAIALLQDVSSTSDRRLIELKNQVQHLMEAHLALTQPTQVNKITTSCEICSGPHDTQYCMEYPKQAFIEYASSCTDEARVKCTSYDDEEKENKEEEDNLRNTHINPPKPPDPSTTFIAEKVLEFNSFFESLGLVPPSSNTELIFTKEEDGDVMFIEIILKDENSCKDEPKAGKQEVEYFDIFPTRSELAYHKYLMCGPIPSIFLRNPVIMKRCPLNLKIPCNIRHVHVEKAYIDLNSLLNIMTRMMYNWIMRRKLDPRENANEGVCNFTGRINGIHVFIENFTYVVDFMIIEDIRVVWYTNGDNEVAYKMPHKIEQYESLSNLEKEHTKSVYLGNEEDKRRGLGFVMSKILGFYKEFLELRFEYLTGMDDEGEVT</sequence>
<evidence type="ECO:0000256" key="2">
    <source>
        <dbReference type="ARBA" id="ARBA00007843"/>
    </source>
</evidence>
<feature type="region of interest" description="Disordered" evidence="9">
    <location>
        <begin position="901"/>
        <end position="924"/>
    </location>
</feature>
<keyword evidence="6" id="KW-0472">Membrane</keyword>
<accession>A0A6L2NCW1</accession>
<protein>
    <submittedName>
        <fullName evidence="12">Fasciclin-like arabinogalactan protein 4</fullName>
    </submittedName>
</protein>
<feature type="compositionally biased region" description="Basic and acidic residues" evidence="9">
    <location>
        <begin position="905"/>
        <end position="924"/>
    </location>
</feature>
<dbReference type="GO" id="GO:0005886">
    <property type="term" value="C:plasma membrane"/>
    <property type="evidence" value="ECO:0007669"/>
    <property type="project" value="UniProtKB-SubCell"/>
</dbReference>
<evidence type="ECO:0000256" key="6">
    <source>
        <dbReference type="ARBA" id="ARBA00023136"/>
    </source>
</evidence>
<dbReference type="GO" id="GO:0048354">
    <property type="term" value="P:mucilage biosynthetic process involved in seed coat development"/>
    <property type="evidence" value="ECO:0007669"/>
    <property type="project" value="TreeGrafter"/>
</dbReference>
<dbReference type="PANTHER" id="PTHR32382">
    <property type="entry name" value="FASCICLIN-LIKE ARABINOGALACTAN PROTEIN"/>
    <property type="match status" value="1"/>
</dbReference>
<dbReference type="InterPro" id="IPR036875">
    <property type="entry name" value="Znf_CCHC_sf"/>
</dbReference>
<dbReference type="GO" id="GO:0098552">
    <property type="term" value="C:side of membrane"/>
    <property type="evidence" value="ECO:0007669"/>
    <property type="project" value="UniProtKB-KW"/>
</dbReference>
<keyword evidence="8" id="KW-0863">Zinc-finger</keyword>
<dbReference type="SMART" id="SM00343">
    <property type="entry name" value="ZnF_C2HC"/>
    <property type="match status" value="1"/>
</dbReference>
<feature type="compositionally biased region" description="Acidic residues" evidence="9">
    <location>
        <begin position="1121"/>
        <end position="1133"/>
    </location>
</feature>
<dbReference type="InterPro" id="IPR036378">
    <property type="entry name" value="FAS1_dom_sf"/>
</dbReference>
<keyword evidence="7" id="KW-0449">Lipoprotein</keyword>
<evidence type="ECO:0000256" key="3">
    <source>
        <dbReference type="ARBA" id="ARBA00022475"/>
    </source>
</evidence>
<dbReference type="GO" id="GO:0009825">
    <property type="term" value="P:multidimensional cell growth"/>
    <property type="evidence" value="ECO:0007669"/>
    <property type="project" value="TreeGrafter"/>
</dbReference>
<evidence type="ECO:0000256" key="9">
    <source>
        <dbReference type="SAM" id="MobiDB-lite"/>
    </source>
</evidence>
<evidence type="ECO:0000256" key="7">
    <source>
        <dbReference type="ARBA" id="ARBA00023288"/>
    </source>
</evidence>
<reference evidence="12" key="1">
    <citation type="journal article" date="2019" name="Sci. Rep.">
        <title>Draft genome of Tanacetum cinerariifolium, the natural source of mosquito coil.</title>
        <authorList>
            <person name="Yamashiro T."/>
            <person name="Shiraishi A."/>
            <person name="Satake H."/>
            <person name="Nakayama K."/>
        </authorList>
    </citation>
    <scope>NUCLEOTIDE SEQUENCE</scope>
</reference>
<dbReference type="SUPFAM" id="SSF57756">
    <property type="entry name" value="Retrovirus zinc finger-like domains"/>
    <property type="match status" value="1"/>
</dbReference>
<comment type="caution">
    <text evidence="12">The sequence shown here is derived from an EMBL/GenBank/DDBJ whole genome shotgun (WGS) entry which is preliminary data.</text>
</comment>